<protein>
    <submittedName>
        <fullName evidence="1">10230_t:CDS:1</fullName>
    </submittedName>
</protein>
<accession>A0A9N9I9K8</accession>
<feature type="non-terminal residue" evidence="1">
    <location>
        <position position="52"/>
    </location>
</feature>
<evidence type="ECO:0000313" key="1">
    <source>
        <dbReference type="EMBL" id="CAG8727520.1"/>
    </source>
</evidence>
<gene>
    <name evidence="1" type="ORF">AMORRO_LOCUS13761</name>
</gene>
<organism evidence="1 2">
    <name type="scientific">Acaulospora morrowiae</name>
    <dbReference type="NCBI Taxonomy" id="94023"/>
    <lineage>
        <taxon>Eukaryota</taxon>
        <taxon>Fungi</taxon>
        <taxon>Fungi incertae sedis</taxon>
        <taxon>Mucoromycota</taxon>
        <taxon>Glomeromycotina</taxon>
        <taxon>Glomeromycetes</taxon>
        <taxon>Diversisporales</taxon>
        <taxon>Acaulosporaceae</taxon>
        <taxon>Acaulospora</taxon>
    </lineage>
</organism>
<feature type="non-terminal residue" evidence="1">
    <location>
        <position position="1"/>
    </location>
</feature>
<dbReference type="Proteomes" id="UP000789342">
    <property type="component" value="Unassembled WGS sequence"/>
</dbReference>
<comment type="caution">
    <text evidence="1">The sequence shown here is derived from an EMBL/GenBank/DDBJ whole genome shotgun (WGS) entry which is preliminary data.</text>
</comment>
<proteinExistence type="predicted"/>
<sequence length="52" mass="6195">YAYSPFPRWSTYFQLWKNVILNYTAEVPLSVRAQQTQLLLKYGLSAPFYTFL</sequence>
<name>A0A9N9I9K8_9GLOM</name>
<keyword evidence="2" id="KW-1185">Reference proteome</keyword>
<dbReference type="AlphaFoldDB" id="A0A9N9I9K8"/>
<evidence type="ECO:0000313" key="2">
    <source>
        <dbReference type="Proteomes" id="UP000789342"/>
    </source>
</evidence>
<reference evidence="1" key="1">
    <citation type="submission" date="2021-06" db="EMBL/GenBank/DDBJ databases">
        <authorList>
            <person name="Kallberg Y."/>
            <person name="Tangrot J."/>
            <person name="Rosling A."/>
        </authorList>
    </citation>
    <scope>NUCLEOTIDE SEQUENCE</scope>
    <source>
        <strain evidence="1">CL551</strain>
    </source>
</reference>
<dbReference type="EMBL" id="CAJVPV010024866">
    <property type="protein sequence ID" value="CAG8727520.1"/>
    <property type="molecule type" value="Genomic_DNA"/>
</dbReference>